<organism evidence="3 4">
    <name type="scientific">Zalerion maritima</name>
    <dbReference type="NCBI Taxonomy" id="339359"/>
    <lineage>
        <taxon>Eukaryota</taxon>
        <taxon>Fungi</taxon>
        <taxon>Dikarya</taxon>
        <taxon>Ascomycota</taxon>
        <taxon>Pezizomycotina</taxon>
        <taxon>Sordariomycetes</taxon>
        <taxon>Lulworthiomycetidae</taxon>
        <taxon>Lulworthiales</taxon>
        <taxon>Lulworthiaceae</taxon>
        <taxon>Zalerion</taxon>
    </lineage>
</organism>
<comment type="caution">
    <text evidence="3">The sequence shown here is derived from an EMBL/GenBank/DDBJ whole genome shotgun (WGS) entry which is preliminary data.</text>
</comment>
<protein>
    <recommendedName>
        <fullName evidence="2">Ysc84 actin-binding domain-containing protein</fullName>
    </recommendedName>
</protein>
<feature type="compositionally biased region" description="Basic and acidic residues" evidence="1">
    <location>
        <begin position="469"/>
        <end position="478"/>
    </location>
</feature>
<dbReference type="PANTHER" id="PTHR15629:SF8">
    <property type="entry name" value="DUF500 DOMAIN PROTEIN (AFU_ORTHOLOGUE AFUA_5G07310)"/>
    <property type="match status" value="1"/>
</dbReference>
<feature type="compositionally biased region" description="Acidic residues" evidence="1">
    <location>
        <begin position="504"/>
        <end position="523"/>
    </location>
</feature>
<evidence type="ECO:0000259" key="2">
    <source>
        <dbReference type="Pfam" id="PF04366"/>
    </source>
</evidence>
<dbReference type="AlphaFoldDB" id="A0AAD5RNT5"/>
<feature type="compositionally biased region" description="Polar residues" evidence="1">
    <location>
        <begin position="39"/>
        <end position="55"/>
    </location>
</feature>
<dbReference type="GO" id="GO:0035091">
    <property type="term" value="F:phosphatidylinositol binding"/>
    <property type="evidence" value="ECO:0007669"/>
    <property type="project" value="TreeGrafter"/>
</dbReference>
<dbReference type="EMBL" id="JAKWBI020000213">
    <property type="protein sequence ID" value="KAJ2898917.1"/>
    <property type="molecule type" value="Genomic_DNA"/>
</dbReference>
<feature type="region of interest" description="Disordered" evidence="1">
    <location>
        <begin position="646"/>
        <end position="768"/>
    </location>
</feature>
<feature type="compositionally biased region" description="Polar residues" evidence="1">
    <location>
        <begin position="588"/>
        <end position="598"/>
    </location>
</feature>
<feature type="region of interest" description="Disordered" evidence="1">
    <location>
        <begin position="555"/>
        <end position="602"/>
    </location>
</feature>
<feature type="compositionally biased region" description="Polar residues" evidence="1">
    <location>
        <begin position="416"/>
        <end position="434"/>
    </location>
</feature>
<feature type="domain" description="Ysc84 actin-binding" evidence="2">
    <location>
        <begin position="167"/>
        <end position="291"/>
    </location>
</feature>
<dbReference type="InterPro" id="IPR051702">
    <property type="entry name" value="SH3_domain_YSC84-like"/>
</dbReference>
<reference evidence="3" key="1">
    <citation type="submission" date="2022-07" db="EMBL/GenBank/DDBJ databases">
        <title>Draft genome sequence of Zalerion maritima ATCC 34329, a (micro)plastics degrading marine fungus.</title>
        <authorList>
            <person name="Paco A."/>
            <person name="Goncalves M.F.M."/>
            <person name="Rocha-Santos T.A.P."/>
            <person name="Alves A."/>
        </authorList>
    </citation>
    <scope>NUCLEOTIDE SEQUENCE</scope>
    <source>
        <strain evidence="3">ATCC 34329</strain>
    </source>
</reference>
<evidence type="ECO:0000313" key="3">
    <source>
        <dbReference type="EMBL" id="KAJ2898917.1"/>
    </source>
</evidence>
<name>A0AAD5RNT5_9PEZI</name>
<sequence>MQRVSALLPTWDQSKARFSKDGASGGNGFGKAFSWAGKRSSTTPSIKTDNDSPSTAITTRASKESFWPSPLNQECDKAARILKSFCSEGFLASEDDSGAPLDMPQSPARVLKKIPAKVIQNAVALAVFTCMRSGLWITGSGGSGILIARKADGTWSPPSGIMLHTPVLSFVIDVDVYDCVLVINDFAVLETFTRPSITLGSDVSIGTGPLVGASQPDHSIRWSQFGNSVYSYLKSRGVNTRIQLDGSILTERMNENERFYTSPVPVLDVLAGNVRRDVPELKPLTEMLKAAEGRSDFDAELIARLSSQASPGDMTIESPKTSPVSPVKPIFGVPAVEDPDPFGVLALEMAGLEIREAGTKLRPESSQFEYNPAPTSPLFAQFRNRQSIDTFLSRSNRGSYMSSRTLATDRTQMTDAFTQTDVGETPNTTPSPGQSEDGRDRSSIRSHPALREQDEEDYTKIDTTPIRHLSYEAPKDRTVVPPSPEPGEPESSSTPTTQASSTCVEEDENEDADDEDEEEEEPVVFEVATAAPPQRTVISKAAQVIQVKGALVNIPKRVPPPLPLRSPARLSRNSKSSFGDISALGSPLKQSFTDTESPVESDACLQEGTKTIVSSHEIKEEMPGMEETLSQAEQICDIVRTEVTVTSPTKTEVSEDSPQNDPEVTEKSTKAGLDVNASGFRPNHKHSSSIYSTAKDTTPTPSLMNSNAVTQLGLTTEVQQEAVATYSSEDGEDDESKTPAVTPAVVESKKEEKGELAVSEGASTVAGA</sequence>
<accession>A0AAD5RNT5</accession>
<feature type="region of interest" description="Disordered" evidence="1">
    <location>
        <begin position="416"/>
        <end position="523"/>
    </location>
</feature>
<keyword evidence="4" id="KW-1185">Reference proteome</keyword>
<dbReference type="InterPro" id="IPR007461">
    <property type="entry name" value="Ysc84_actin-binding"/>
</dbReference>
<dbReference type="Pfam" id="PF04366">
    <property type="entry name" value="Ysc84"/>
    <property type="match status" value="1"/>
</dbReference>
<feature type="compositionally biased region" description="Low complexity" evidence="1">
    <location>
        <begin position="489"/>
        <end position="502"/>
    </location>
</feature>
<dbReference type="Proteomes" id="UP001201980">
    <property type="component" value="Unassembled WGS sequence"/>
</dbReference>
<feature type="region of interest" description="Disordered" evidence="1">
    <location>
        <begin position="34"/>
        <end position="55"/>
    </location>
</feature>
<evidence type="ECO:0000256" key="1">
    <source>
        <dbReference type="SAM" id="MobiDB-lite"/>
    </source>
</evidence>
<dbReference type="CDD" id="cd11524">
    <property type="entry name" value="SYLF"/>
    <property type="match status" value="1"/>
</dbReference>
<dbReference type="PANTHER" id="PTHR15629">
    <property type="entry name" value="SH3YL1 PROTEIN"/>
    <property type="match status" value="1"/>
</dbReference>
<gene>
    <name evidence="3" type="ORF">MKZ38_003601</name>
</gene>
<proteinExistence type="predicted"/>
<evidence type="ECO:0000313" key="4">
    <source>
        <dbReference type="Proteomes" id="UP001201980"/>
    </source>
</evidence>
<feature type="compositionally biased region" description="Polar residues" evidence="1">
    <location>
        <begin position="646"/>
        <end position="662"/>
    </location>
</feature>
<feature type="compositionally biased region" description="Polar residues" evidence="1">
    <location>
        <begin position="688"/>
        <end position="719"/>
    </location>
</feature>
<feature type="compositionally biased region" description="Low complexity" evidence="1">
    <location>
        <begin position="565"/>
        <end position="574"/>
    </location>
</feature>